<evidence type="ECO:0000313" key="4">
    <source>
        <dbReference type="Proteomes" id="UP000460272"/>
    </source>
</evidence>
<accession>A0A6P2C244</accession>
<dbReference type="RefSeq" id="WP_145854262.1">
    <property type="nucleotide sequence ID" value="NZ_RPFW01000003.1"/>
</dbReference>
<evidence type="ECO:0000259" key="2">
    <source>
        <dbReference type="Pfam" id="PF00582"/>
    </source>
</evidence>
<gene>
    <name evidence="3" type="ORF">EAS64_18555</name>
</gene>
<dbReference type="SUPFAM" id="SSF52402">
    <property type="entry name" value="Adenine nucleotide alpha hydrolases-like"/>
    <property type="match status" value="1"/>
</dbReference>
<evidence type="ECO:0000256" key="1">
    <source>
        <dbReference type="ARBA" id="ARBA00008791"/>
    </source>
</evidence>
<keyword evidence="4" id="KW-1185">Reference proteome</keyword>
<proteinExistence type="inferred from homology"/>
<evidence type="ECO:0000313" key="3">
    <source>
        <dbReference type="EMBL" id="TVZ04371.1"/>
    </source>
</evidence>
<comment type="caution">
    <text evidence="3">The sequence shown here is derived from an EMBL/GenBank/DDBJ whole genome shotgun (WGS) entry which is preliminary data.</text>
</comment>
<organism evidence="3 4">
    <name type="scientific">Trebonia kvetii</name>
    <dbReference type="NCBI Taxonomy" id="2480626"/>
    <lineage>
        <taxon>Bacteria</taxon>
        <taxon>Bacillati</taxon>
        <taxon>Actinomycetota</taxon>
        <taxon>Actinomycetes</taxon>
        <taxon>Streptosporangiales</taxon>
        <taxon>Treboniaceae</taxon>
        <taxon>Trebonia</taxon>
    </lineage>
</organism>
<comment type="similarity">
    <text evidence="1">Belongs to the universal stress protein A family.</text>
</comment>
<sequence length="148" mass="14982">MAEVQGGRIVVGVDGSASSKAALAWAVRQAALTGAEVDAVCAWQIPAAYGYGYAMTLAIPDLEKAAASELSQAIAAVADEVPDIEIRPLVVQDNPAQALLDCAKGAGLLVVGNRGHGGFTGALLGSVGQHCAQHAECPVVIIRGPKPE</sequence>
<dbReference type="AlphaFoldDB" id="A0A6P2C244"/>
<reference evidence="3 4" key="1">
    <citation type="submission" date="2018-11" db="EMBL/GenBank/DDBJ databases">
        <title>Trebonia kvetii gen.nov., sp.nov., a novel acidophilic actinobacterium, and proposal of the new actinobacterial family Treboniaceae fam. nov.</title>
        <authorList>
            <person name="Rapoport D."/>
            <person name="Sagova-Mareckova M."/>
            <person name="Sedlacek I."/>
            <person name="Provaznik J."/>
            <person name="Kralova S."/>
            <person name="Pavlinic D."/>
            <person name="Benes V."/>
            <person name="Kopecky J."/>
        </authorList>
    </citation>
    <scope>NUCLEOTIDE SEQUENCE [LARGE SCALE GENOMIC DNA]</scope>
    <source>
        <strain evidence="3 4">15Tr583</strain>
    </source>
</reference>
<dbReference type="PANTHER" id="PTHR46553">
    <property type="entry name" value="ADENINE NUCLEOTIDE ALPHA HYDROLASES-LIKE SUPERFAMILY PROTEIN"/>
    <property type="match status" value="1"/>
</dbReference>
<dbReference type="InterPro" id="IPR006015">
    <property type="entry name" value="Universal_stress_UspA"/>
</dbReference>
<dbReference type="OrthoDB" id="6174426at2"/>
<name>A0A6P2C244_9ACTN</name>
<dbReference type="Gene3D" id="3.40.50.620">
    <property type="entry name" value="HUPs"/>
    <property type="match status" value="1"/>
</dbReference>
<protein>
    <submittedName>
        <fullName evidence="3">Universal stress protein</fullName>
    </submittedName>
</protein>
<dbReference type="PANTHER" id="PTHR46553:SF3">
    <property type="entry name" value="ADENINE NUCLEOTIDE ALPHA HYDROLASES-LIKE SUPERFAMILY PROTEIN"/>
    <property type="match status" value="1"/>
</dbReference>
<feature type="domain" description="UspA" evidence="2">
    <location>
        <begin position="8"/>
        <end position="143"/>
    </location>
</feature>
<dbReference type="Pfam" id="PF00582">
    <property type="entry name" value="Usp"/>
    <property type="match status" value="1"/>
</dbReference>
<dbReference type="EMBL" id="RPFW01000003">
    <property type="protein sequence ID" value="TVZ04371.1"/>
    <property type="molecule type" value="Genomic_DNA"/>
</dbReference>
<dbReference type="PRINTS" id="PR01438">
    <property type="entry name" value="UNVRSLSTRESS"/>
</dbReference>
<dbReference type="InterPro" id="IPR014729">
    <property type="entry name" value="Rossmann-like_a/b/a_fold"/>
</dbReference>
<dbReference type="InterPro" id="IPR006016">
    <property type="entry name" value="UspA"/>
</dbReference>
<dbReference type="Proteomes" id="UP000460272">
    <property type="component" value="Unassembled WGS sequence"/>
</dbReference>